<dbReference type="PROSITE" id="PS00041">
    <property type="entry name" value="HTH_ARAC_FAMILY_1"/>
    <property type="match status" value="1"/>
</dbReference>
<dbReference type="PANTHER" id="PTHR42713">
    <property type="entry name" value="HISTIDINE KINASE-RELATED"/>
    <property type="match status" value="1"/>
</dbReference>
<dbReference type="RefSeq" id="WP_184095748.1">
    <property type="nucleotide sequence ID" value="NZ_AP023367.1"/>
</dbReference>
<evidence type="ECO:0000256" key="2">
    <source>
        <dbReference type="ARBA" id="ARBA00018672"/>
    </source>
</evidence>
<evidence type="ECO:0000256" key="8">
    <source>
        <dbReference type="ARBA" id="ARBA00023163"/>
    </source>
</evidence>
<comment type="function">
    <text evidence="9">May play the central regulatory role in sporulation. It may be an element of the effector pathway responsible for the activation of sporulation genes in response to nutritional stress. Spo0A may act in concert with spo0H (a sigma factor) to control the expression of some genes that are critical to the sporulation process.</text>
</comment>
<keyword evidence="7 10" id="KW-0238">DNA-binding</keyword>
<dbReference type="SMART" id="SM00448">
    <property type="entry name" value="REC"/>
    <property type="match status" value="1"/>
</dbReference>
<dbReference type="InterPro" id="IPR001789">
    <property type="entry name" value="Sig_transdc_resp-reg_receiver"/>
</dbReference>
<keyword evidence="5" id="KW-0902">Two-component regulatory system</keyword>
<dbReference type="Pfam" id="PF00072">
    <property type="entry name" value="Response_reg"/>
    <property type="match status" value="1"/>
</dbReference>
<dbReference type="PRINTS" id="PR00032">
    <property type="entry name" value="HTHARAC"/>
</dbReference>
<dbReference type="Pfam" id="PF17853">
    <property type="entry name" value="GGDEF_2"/>
    <property type="match status" value="1"/>
</dbReference>
<dbReference type="InterPro" id="IPR051552">
    <property type="entry name" value="HptR"/>
</dbReference>
<name>A0A6S6R838_9FIRM</name>
<dbReference type="InterPro" id="IPR041522">
    <property type="entry name" value="CdaR_GGDEF"/>
</dbReference>
<keyword evidence="11" id="KW-1185">Reference proteome</keyword>
<keyword evidence="6" id="KW-0805">Transcription regulation</keyword>
<keyword evidence="4" id="KW-0597">Phosphoprotein</keyword>
<dbReference type="PANTHER" id="PTHR42713:SF3">
    <property type="entry name" value="TRANSCRIPTIONAL REGULATORY PROTEIN HPTR"/>
    <property type="match status" value="1"/>
</dbReference>
<dbReference type="InterPro" id="IPR020449">
    <property type="entry name" value="Tscrpt_reg_AraC-type_HTH"/>
</dbReference>
<dbReference type="Gene3D" id="1.10.10.60">
    <property type="entry name" value="Homeodomain-like"/>
    <property type="match status" value="2"/>
</dbReference>
<dbReference type="InterPro" id="IPR009057">
    <property type="entry name" value="Homeodomain-like_sf"/>
</dbReference>
<dbReference type="EMBL" id="AP023367">
    <property type="protein sequence ID" value="BCJ95168.1"/>
    <property type="molecule type" value="Genomic_DNA"/>
</dbReference>
<keyword evidence="3" id="KW-0963">Cytoplasm</keyword>
<dbReference type="SUPFAM" id="SSF46689">
    <property type="entry name" value="Homeodomain-like"/>
    <property type="match status" value="2"/>
</dbReference>
<organism evidence="10 11">
    <name type="scientific">Anaerocolumna cellulosilytica</name>
    <dbReference type="NCBI Taxonomy" id="433286"/>
    <lineage>
        <taxon>Bacteria</taxon>
        <taxon>Bacillati</taxon>
        <taxon>Bacillota</taxon>
        <taxon>Clostridia</taxon>
        <taxon>Lachnospirales</taxon>
        <taxon>Lachnospiraceae</taxon>
        <taxon>Anaerocolumna</taxon>
    </lineage>
</organism>
<dbReference type="PROSITE" id="PS50110">
    <property type="entry name" value="RESPONSE_REGULATORY"/>
    <property type="match status" value="1"/>
</dbReference>
<dbReference type="PROSITE" id="PS01124">
    <property type="entry name" value="HTH_ARAC_FAMILY_2"/>
    <property type="match status" value="1"/>
</dbReference>
<dbReference type="Gene3D" id="3.40.50.2300">
    <property type="match status" value="1"/>
</dbReference>
<dbReference type="SUPFAM" id="SSF52172">
    <property type="entry name" value="CheY-like"/>
    <property type="match status" value="1"/>
</dbReference>
<evidence type="ECO:0000256" key="4">
    <source>
        <dbReference type="ARBA" id="ARBA00022553"/>
    </source>
</evidence>
<reference evidence="10 11" key="1">
    <citation type="journal article" date="2016" name="Int. J. Syst. Evol. Microbiol.">
        <title>Descriptions of Anaerotaenia torta gen. nov., sp. nov. and Anaerocolumna cellulosilytica gen. nov., sp. nov. isolated from a methanogenic reactor of cattle waste.</title>
        <authorList>
            <person name="Uek A."/>
            <person name="Ohtaki Y."/>
            <person name="Kaku N."/>
            <person name="Ueki K."/>
        </authorList>
    </citation>
    <scope>NUCLEOTIDE SEQUENCE [LARGE SCALE GENOMIC DNA]</scope>
    <source>
        <strain evidence="10 11">SN021</strain>
    </source>
</reference>
<dbReference type="GO" id="GO:0043565">
    <property type="term" value="F:sequence-specific DNA binding"/>
    <property type="evidence" value="ECO:0007669"/>
    <property type="project" value="InterPro"/>
</dbReference>
<dbReference type="SMART" id="SM00342">
    <property type="entry name" value="HTH_ARAC"/>
    <property type="match status" value="1"/>
</dbReference>
<protein>
    <recommendedName>
        <fullName evidence="2">Stage 0 sporulation protein A homolog</fullName>
    </recommendedName>
</protein>
<dbReference type="KEGG" id="acel:acsn021_27370"/>
<evidence type="ECO:0000256" key="9">
    <source>
        <dbReference type="ARBA" id="ARBA00024867"/>
    </source>
</evidence>
<dbReference type="InterPro" id="IPR011006">
    <property type="entry name" value="CheY-like_superfamily"/>
</dbReference>
<dbReference type="InterPro" id="IPR018060">
    <property type="entry name" value="HTH_AraC"/>
</dbReference>
<evidence type="ECO:0000313" key="11">
    <source>
        <dbReference type="Proteomes" id="UP000515561"/>
    </source>
</evidence>
<dbReference type="CDD" id="cd17536">
    <property type="entry name" value="REC_YesN-like"/>
    <property type="match status" value="1"/>
</dbReference>
<dbReference type="GO" id="GO:0003700">
    <property type="term" value="F:DNA-binding transcription factor activity"/>
    <property type="evidence" value="ECO:0007669"/>
    <property type="project" value="InterPro"/>
</dbReference>
<dbReference type="InterPro" id="IPR018062">
    <property type="entry name" value="HTH_AraC-typ_CS"/>
</dbReference>
<dbReference type="Proteomes" id="UP000515561">
    <property type="component" value="Chromosome"/>
</dbReference>
<dbReference type="GO" id="GO:0005737">
    <property type="term" value="C:cytoplasm"/>
    <property type="evidence" value="ECO:0007669"/>
    <property type="project" value="UniProtKB-SubCell"/>
</dbReference>
<evidence type="ECO:0000256" key="6">
    <source>
        <dbReference type="ARBA" id="ARBA00023015"/>
    </source>
</evidence>
<evidence type="ECO:0000256" key="3">
    <source>
        <dbReference type="ARBA" id="ARBA00022490"/>
    </source>
</evidence>
<sequence>MVKLLIVEDEPLVQIGIRSMVNWSDYGIEICDSAKDGIQGLASIEKYSPKIVITDIKMPQMDGLEMMKVCRERSKKLPVFIVLTSYEEFSLLKEAMKYQIVDYLIKIELNKEDLIEAVKKALEMVQEVQNLEYPDIATSIQSNQSFYDKFFIKLLLNLFESEHQKRMQANELNLDFQADCYVVCHNEIVEYSPMWEEEDKNRLLNLYSSTIQMIREMTKKLISCYVVSLDTKHFSVIFSLSKEQEVHHKLLLSKVLSQTYAMVHNYFNVNIRTSFGRPCHSPHHIPEAYQDARQIFALVTDTTPILFYENLSEDTSSNYIFNMSLFRQDIIKAFEEFDTATLTNIFSQISDIFKNQQAYYLQAVDAASNILYLAISHLPNGEETVSAIFSEDPTGYRSLYKQTNVEQIIQWMFKLHKGLCQVLTEHRKNYKNHIVNNVKKYIDSHIEEKLTLTDVSSVFGISPNYLSQLFKKYNDMGFSDYITNNKIAKAKVLMAQGSLKLYEIADKLGFESSFYFSKVFKKVEGCSPRDYLQIKLKY</sequence>
<evidence type="ECO:0000256" key="5">
    <source>
        <dbReference type="ARBA" id="ARBA00023012"/>
    </source>
</evidence>
<dbReference type="AlphaFoldDB" id="A0A6S6R838"/>
<proteinExistence type="predicted"/>
<evidence type="ECO:0000256" key="7">
    <source>
        <dbReference type="ARBA" id="ARBA00023125"/>
    </source>
</evidence>
<evidence type="ECO:0000256" key="1">
    <source>
        <dbReference type="ARBA" id="ARBA00004496"/>
    </source>
</evidence>
<keyword evidence="8" id="KW-0804">Transcription</keyword>
<evidence type="ECO:0000313" key="10">
    <source>
        <dbReference type="EMBL" id="BCJ95168.1"/>
    </source>
</evidence>
<accession>A0A6S6R838</accession>
<dbReference type="Pfam" id="PF12833">
    <property type="entry name" value="HTH_18"/>
    <property type="match status" value="1"/>
</dbReference>
<dbReference type="GO" id="GO:0000160">
    <property type="term" value="P:phosphorelay signal transduction system"/>
    <property type="evidence" value="ECO:0007669"/>
    <property type="project" value="UniProtKB-KW"/>
</dbReference>
<comment type="subcellular location">
    <subcellularLocation>
        <location evidence="1">Cytoplasm</location>
    </subcellularLocation>
</comment>
<gene>
    <name evidence="10" type="ORF">acsn021_27370</name>
</gene>